<sequence>FVCTKPRPSRIDLCRGHANLVSAESDSAIAETASMPTQDQGGVVWLQSDPESISSGLKKVGGFMEQSVKKHQEVGQVEENLGKLDDGLESMKVDSHSINAKDRSWDPLKSKDGKKMKKEISRCDENSSDERIVGTHERPHIHDIIKKNPWIMTKGKIPSFSGNGNADEYYGWELKNEISLQCKGLRKASIGLELIGITQESSKKAYEGYVEARNK</sequence>
<organism evidence="2 3">
    <name type="scientific">Mucuna pruriens</name>
    <name type="common">Velvet bean</name>
    <name type="synonym">Dolichos pruriens</name>
    <dbReference type="NCBI Taxonomy" id="157652"/>
    <lineage>
        <taxon>Eukaryota</taxon>
        <taxon>Viridiplantae</taxon>
        <taxon>Streptophyta</taxon>
        <taxon>Embryophyta</taxon>
        <taxon>Tracheophyta</taxon>
        <taxon>Spermatophyta</taxon>
        <taxon>Magnoliopsida</taxon>
        <taxon>eudicotyledons</taxon>
        <taxon>Gunneridae</taxon>
        <taxon>Pentapetalae</taxon>
        <taxon>rosids</taxon>
        <taxon>fabids</taxon>
        <taxon>Fabales</taxon>
        <taxon>Fabaceae</taxon>
        <taxon>Papilionoideae</taxon>
        <taxon>50 kb inversion clade</taxon>
        <taxon>NPAAA clade</taxon>
        <taxon>indigoferoid/millettioid clade</taxon>
        <taxon>Phaseoleae</taxon>
        <taxon>Mucuna</taxon>
    </lineage>
</organism>
<feature type="non-terminal residue" evidence="2">
    <location>
        <position position="1"/>
    </location>
</feature>
<comment type="caution">
    <text evidence="2">The sequence shown here is derived from an EMBL/GenBank/DDBJ whole genome shotgun (WGS) entry which is preliminary data.</text>
</comment>
<protein>
    <submittedName>
        <fullName evidence="2">Uncharacterized protein</fullName>
    </submittedName>
</protein>
<dbReference type="Proteomes" id="UP000257109">
    <property type="component" value="Unassembled WGS sequence"/>
</dbReference>
<evidence type="ECO:0000256" key="1">
    <source>
        <dbReference type="SAM" id="MobiDB-lite"/>
    </source>
</evidence>
<gene>
    <name evidence="2" type="ORF">CR513_41908</name>
</gene>
<accession>A0A371FHV6</accession>
<feature type="non-terminal residue" evidence="2">
    <location>
        <position position="215"/>
    </location>
</feature>
<evidence type="ECO:0000313" key="2">
    <source>
        <dbReference type="EMBL" id="RDX77888.1"/>
    </source>
</evidence>
<dbReference type="AlphaFoldDB" id="A0A371FHV6"/>
<keyword evidence="3" id="KW-1185">Reference proteome</keyword>
<evidence type="ECO:0000313" key="3">
    <source>
        <dbReference type="Proteomes" id="UP000257109"/>
    </source>
</evidence>
<reference evidence="2" key="1">
    <citation type="submission" date="2018-05" db="EMBL/GenBank/DDBJ databases">
        <title>Draft genome of Mucuna pruriens seed.</title>
        <authorList>
            <person name="Nnadi N.E."/>
            <person name="Vos R."/>
            <person name="Hasami M.H."/>
            <person name="Devisetty U.K."/>
            <person name="Aguiy J.C."/>
        </authorList>
    </citation>
    <scope>NUCLEOTIDE SEQUENCE [LARGE SCALE GENOMIC DNA]</scope>
    <source>
        <strain evidence="2">JCA_2017</strain>
    </source>
</reference>
<dbReference type="EMBL" id="QJKJ01009041">
    <property type="protein sequence ID" value="RDX77888.1"/>
    <property type="molecule type" value="Genomic_DNA"/>
</dbReference>
<feature type="region of interest" description="Disordered" evidence="1">
    <location>
        <begin position="102"/>
        <end position="128"/>
    </location>
</feature>
<name>A0A371FHV6_MUCPR</name>
<proteinExistence type="predicted"/>